<organism evidence="1 2">
    <name type="scientific">Sporanaerobium hydrogeniformans</name>
    <dbReference type="NCBI Taxonomy" id="3072179"/>
    <lineage>
        <taxon>Bacteria</taxon>
        <taxon>Bacillati</taxon>
        <taxon>Bacillota</taxon>
        <taxon>Clostridia</taxon>
        <taxon>Lachnospirales</taxon>
        <taxon>Lachnospiraceae</taxon>
        <taxon>Sporanaerobium</taxon>
    </lineage>
</organism>
<dbReference type="EMBL" id="PEDL01000002">
    <property type="protein sequence ID" value="PHV71882.1"/>
    <property type="molecule type" value="Genomic_DNA"/>
</dbReference>
<evidence type="ECO:0000313" key="1">
    <source>
        <dbReference type="EMBL" id="PHV71882.1"/>
    </source>
</evidence>
<keyword evidence="2" id="KW-1185">Reference proteome</keyword>
<protein>
    <submittedName>
        <fullName evidence="1">Uncharacterized protein</fullName>
    </submittedName>
</protein>
<reference evidence="1" key="1">
    <citation type="submission" date="2017-10" db="EMBL/GenBank/DDBJ databases">
        <title>Genome sequence of cellulolytic Lachnospiraceae bacterium XHS1971 isolated from hotspring sediment.</title>
        <authorList>
            <person name="Vasudevan G."/>
            <person name="Joshi A.J."/>
            <person name="Hivarkar S."/>
            <person name="Lanjekar V.B."/>
            <person name="Dhakephalkar P.K."/>
            <person name="Dagar S."/>
        </authorList>
    </citation>
    <scope>NUCLEOTIDE SEQUENCE</scope>
    <source>
        <strain evidence="1">XHS1971</strain>
    </source>
</reference>
<dbReference type="Proteomes" id="UP000224460">
    <property type="component" value="Unassembled WGS sequence"/>
</dbReference>
<accession>A0AC61DIC3</accession>
<name>A0AC61DIC3_9FIRM</name>
<proteinExistence type="predicted"/>
<sequence>MGMCLSFSLLTLAKDAVDKCPNNNKYHQIVNKEKTLSSDYKPSHLVIPNVKVLQAGNIEKNHMEKVAALHLEELFQGANKEKISLVAVSGYRSYKRQNTLYNQYIKRYGKKYTDTVSAQAGKSEHQTGLAIDVSAKSVGYDLTTRFGMTQEGKWLAQNAYRYGFIIRYPKGKEQITGYSYEPWHIRYVGTELAEHIYKTGLTLEEIETCCLLEKAPEELMEEQVKQEAFIHTELEELKEVTSQVVEQNTTLAEEGTDLNKDQRQVQLFLSAVKETTKKIIPERKK</sequence>
<gene>
    <name evidence="1" type="ORF">CS063_03165</name>
</gene>
<evidence type="ECO:0000313" key="2">
    <source>
        <dbReference type="Proteomes" id="UP000224460"/>
    </source>
</evidence>
<comment type="caution">
    <text evidence="1">The sequence shown here is derived from an EMBL/GenBank/DDBJ whole genome shotgun (WGS) entry which is preliminary data.</text>
</comment>